<comment type="similarity">
    <text evidence="10">Belongs to the prokaryotic GSH synthase family.</text>
</comment>
<dbReference type="Gene3D" id="3.30.1490.20">
    <property type="entry name" value="ATP-grasp fold, A domain"/>
    <property type="match status" value="1"/>
</dbReference>
<evidence type="ECO:0000259" key="11">
    <source>
        <dbReference type="PROSITE" id="PS50975"/>
    </source>
</evidence>
<gene>
    <name evidence="10" type="primary">gshB</name>
    <name evidence="12" type="ORF">TQ33_2129</name>
</gene>
<evidence type="ECO:0000256" key="9">
    <source>
        <dbReference type="ARBA" id="ARBA00023211"/>
    </source>
</evidence>
<reference evidence="12 13" key="1">
    <citation type="submission" date="2015-02" db="EMBL/GenBank/DDBJ databases">
        <title>Complete genome sequence of Kangiella geojedonensis strain YCS-5T.</title>
        <authorList>
            <person name="Kim K.M."/>
        </authorList>
    </citation>
    <scope>NUCLEOTIDE SEQUENCE [LARGE SCALE GENOMIC DNA]</scope>
    <source>
        <strain evidence="12 13">YCS-5</strain>
    </source>
</reference>
<dbReference type="InterPro" id="IPR013815">
    <property type="entry name" value="ATP_grasp_subdomain_1"/>
</dbReference>
<dbReference type="FunFam" id="3.30.1490.20:FF:000009">
    <property type="entry name" value="Glutathione synthetase"/>
    <property type="match status" value="1"/>
</dbReference>
<dbReference type="InterPro" id="IPR004218">
    <property type="entry name" value="GSHS_ATP-bd"/>
</dbReference>
<dbReference type="SUPFAM" id="SSF56059">
    <property type="entry name" value="Glutathione synthetase ATP-binding domain-like"/>
    <property type="match status" value="1"/>
</dbReference>
<dbReference type="AlphaFoldDB" id="A0A0F6RDL4"/>
<dbReference type="FunFam" id="3.40.50.20:FF:000009">
    <property type="entry name" value="Glutathione synthetase"/>
    <property type="match status" value="1"/>
</dbReference>
<keyword evidence="6 10" id="KW-0547">Nucleotide-binding</keyword>
<keyword evidence="4 10" id="KW-0317">Glutathione biosynthesis</keyword>
<proteinExistence type="inferred from homology"/>
<keyword evidence="3 10" id="KW-0436">Ligase</keyword>
<evidence type="ECO:0000256" key="10">
    <source>
        <dbReference type="HAMAP-Rule" id="MF_00162"/>
    </source>
</evidence>
<evidence type="ECO:0000313" key="12">
    <source>
        <dbReference type="EMBL" id="AKE53056.1"/>
    </source>
</evidence>
<dbReference type="PANTHER" id="PTHR21621:SF4">
    <property type="entry name" value="GLUTATHIONE SYNTHETASE"/>
    <property type="match status" value="1"/>
</dbReference>
<keyword evidence="5" id="KW-0479">Metal-binding</keyword>
<dbReference type="Gene3D" id="3.30.470.20">
    <property type="entry name" value="ATP-grasp fold, B domain"/>
    <property type="match status" value="1"/>
</dbReference>
<dbReference type="HOGENOM" id="CLU_068239_0_0_6"/>
<dbReference type="InterPro" id="IPR004215">
    <property type="entry name" value="GSHS_N"/>
</dbReference>
<dbReference type="Proteomes" id="UP000034071">
    <property type="component" value="Chromosome"/>
</dbReference>
<keyword evidence="9" id="KW-0464">Manganese</keyword>
<evidence type="ECO:0000256" key="5">
    <source>
        <dbReference type="ARBA" id="ARBA00022723"/>
    </source>
</evidence>
<dbReference type="PATRIC" id="fig|914150.5.peg.2158"/>
<comment type="cofactor">
    <cofactor evidence="2">
        <name>Mg(2+)</name>
        <dbReference type="ChEBI" id="CHEBI:18420"/>
    </cofactor>
</comment>
<comment type="cofactor">
    <cofactor evidence="1">
        <name>Mn(2+)</name>
        <dbReference type="ChEBI" id="CHEBI:29035"/>
    </cofactor>
</comment>
<evidence type="ECO:0000256" key="7">
    <source>
        <dbReference type="ARBA" id="ARBA00022840"/>
    </source>
</evidence>
<dbReference type="GO" id="GO:0005524">
    <property type="term" value="F:ATP binding"/>
    <property type="evidence" value="ECO:0007669"/>
    <property type="project" value="UniProtKB-UniRule"/>
</dbReference>
<dbReference type="NCBIfam" id="NF003573">
    <property type="entry name" value="PRK05246.1"/>
    <property type="match status" value="1"/>
</dbReference>
<keyword evidence="8" id="KW-0460">Magnesium</keyword>
<keyword evidence="13" id="KW-1185">Reference proteome</keyword>
<dbReference type="KEGG" id="kge:TQ33_2129"/>
<dbReference type="Pfam" id="PF02955">
    <property type="entry name" value="GSH-S_ATP"/>
    <property type="match status" value="1"/>
</dbReference>
<protein>
    <recommendedName>
        <fullName evidence="10">Glutathione synthetase</fullName>
        <ecNumber evidence="10">6.3.2.3</ecNumber>
    </recommendedName>
    <alternativeName>
        <fullName evidence="10">GSH synthetase</fullName>
        <shortName evidence="10">GSH-S</shortName>
        <shortName evidence="10">GSHase</shortName>
    </alternativeName>
    <alternativeName>
        <fullName evidence="10">Glutathione synthase</fullName>
    </alternativeName>
</protein>
<dbReference type="EMBL" id="CP010975">
    <property type="protein sequence ID" value="AKE53056.1"/>
    <property type="molecule type" value="Genomic_DNA"/>
</dbReference>
<dbReference type="GO" id="GO:0005737">
    <property type="term" value="C:cytoplasm"/>
    <property type="evidence" value="ECO:0007669"/>
    <property type="project" value="TreeGrafter"/>
</dbReference>
<evidence type="ECO:0000256" key="1">
    <source>
        <dbReference type="ARBA" id="ARBA00001936"/>
    </source>
</evidence>
<dbReference type="RefSeq" id="WP_046562045.1">
    <property type="nucleotide sequence ID" value="NZ_CP010975.1"/>
</dbReference>
<dbReference type="PANTHER" id="PTHR21621">
    <property type="entry name" value="RIBOSOMAL PROTEIN S6 MODIFICATION PROTEIN"/>
    <property type="match status" value="1"/>
</dbReference>
<dbReference type="OrthoDB" id="9785415at2"/>
<dbReference type="SUPFAM" id="SSF52440">
    <property type="entry name" value="PreATP-grasp domain"/>
    <property type="match status" value="1"/>
</dbReference>
<comment type="catalytic activity">
    <reaction evidence="10">
        <text>gamma-L-glutamyl-L-cysteine + glycine + ATP = glutathione + ADP + phosphate + H(+)</text>
        <dbReference type="Rhea" id="RHEA:13557"/>
        <dbReference type="ChEBI" id="CHEBI:15378"/>
        <dbReference type="ChEBI" id="CHEBI:30616"/>
        <dbReference type="ChEBI" id="CHEBI:43474"/>
        <dbReference type="ChEBI" id="CHEBI:57305"/>
        <dbReference type="ChEBI" id="CHEBI:57925"/>
        <dbReference type="ChEBI" id="CHEBI:58173"/>
        <dbReference type="ChEBI" id="CHEBI:456216"/>
        <dbReference type="EC" id="6.3.2.3"/>
    </reaction>
</comment>
<dbReference type="STRING" id="914150.TQ33_2129"/>
<keyword evidence="7 10" id="KW-0067">ATP-binding</keyword>
<accession>A0A0F6RDL4</accession>
<sequence length="318" mass="35354">MSHSVLVVMDPIVSIKTKKDTTFALMLEAQRRHWQVYYCQPQDLYLTKGHVFANCQQVQLQDNPDDWFSYIDAAPVEVNCGEFSAILMRKDPPFNMNYIYSTYLLELAQNQGALVVNDPASLRDCNEKLFTAWFPEHTPKTLVSANPHKLKAFAKELGDVILKPLDGMGGASIFRAKADDPNLSVIIETLTSHGQDLAMAQQFIPEITEGDKRILIVNGEVIPYTLARIPSKGETRGNLAAGGSGVPMPITEEEKAIGEAIAPELVKRGLLFVGLDVIGRYVTEINVTSPTCMRELENEYHINIGEKLFAALEQQLMA</sequence>
<evidence type="ECO:0000313" key="13">
    <source>
        <dbReference type="Proteomes" id="UP000034071"/>
    </source>
</evidence>
<evidence type="ECO:0000256" key="8">
    <source>
        <dbReference type="ARBA" id="ARBA00022842"/>
    </source>
</evidence>
<dbReference type="InterPro" id="IPR011761">
    <property type="entry name" value="ATP-grasp"/>
</dbReference>
<name>A0A0F6RDL4_9GAMM</name>
<dbReference type="PROSITE" id="PS50975">
    <property type="entry name" value="ATP_GRASP"/>
    <property type="match status" value="1"/>
</dbReference>
<evidence type="ECO:0000256" key="4">
    <source>
        <dbReference type="ARBA" id="ARBA00022684"/>
    </source>
</evidence>
<dbReference type="HAMAP" id="MF_00162">
    <property type="entry name" value="GSH_S"/>
    <property type="match status" value="1"/>
</dbReference>
<dbReference type="EC" id="6.3.2.3" evidence="10"/>
<dbReference type="GO" id="GO:0004363">
    <property type="term" value="F:glutathione synthase activity"/>
    <property type="evidence" value="ECO:0007669"/>
    <property type="project" value="UniProtKB-UniRule"/>
</dbReference>
<dbReference type="Pfam" id="PF02951">
    <property type="entry name" value="GSH-S_N"/>
    <property type="match status" value="1"/>
</dbReference>
<dbReference type="InterPro" id="IPR006284">
    <property type="entry name" value="Glut_synth_pro"/>
</dbReference>
<dbReference type="GO" id="GO:0046872">
    <property type="term" value="F:metal ion binding"/>
    <property type="evidence" value="ECO:0007669"/>
    <property type="project" value="UniProtKB-KW"/>
</dbReference>
<evidence type="ECO:0000256" key="3">
    <source>
        <dbReference type="ARBA" id="ARBA00022598"/>
    </source>
</evidence>
<evidence type="ECO:0000256" key="2">
    <source>
        <dbReference type="ARBA" id="ARBA00001946"/>
    </source>
</evidence>
<comment type="pathway">
    <text evidence="10">Sulfur metabolism; glutathione biosynthesis; glutathione from L-cysteine and L-glutamate: step 2/2.</text>
</comment>
<dbReference type="Gene3D" id="3.40.50.20">
    <property type="match status" value="1"/>
</dbReference>
<dbReference type="UniPathway" id="UPA00142">
    <property type="reaction ID" value="UER00210"/>
</dbReference>
<evidence type="ECO:0000256" key="6">
    <source>
        <dbReference type="ARBA" id="ARBA00022741"/>
    </source>
</evidence>
<feature type="domain" description="ATP-grasp" evidence="11">
    <location>
        <begin position="128"/>
        <end position="313"/>
    </location>
</feature>
<dbReference type="InterPro" id="IPR016185">
    <property type="entry name" value="PreATP-grasp_dom_sf"/>
</dbReference>
<dbReference type="NCBIfam" id="TIGR01380">
    <property type="entry name" value="glut_syn"/>
    <property type="match status" value="1"/>
</dbReference>
<organism evidence="12 13">
    <name type="scientific">Kangiella geojedonensis</name>
    <dbReference type="NCBI Taxonomy" id="914150"/>
    <lineage>
        <taxon>Bacteria</taxon>
        <taxon>Pseudomonadati</taxon>
        <taxon>Pseudomonadota</taxon>
        <taxon>Gammaproteobacteria</taxon>
        <taxon>Kangiellales</taxon>
        <taxon>Kangiellaceae</taxon>
        <taxon>Kangiella</taxon>
    </lineage>
</organism>